<reference evidence="3 4" key="1">
    <citation type="submission" date="2020-08" db="EMBL/GenBank/DDBJ databases">
        <title>Genomic Encyclopedia of Type Strains, Phase IV (KMG-IV): sequencing the most valuable type-strain genomes for metagenomic binning, comparative biology and taxonomic classification.</title>
        <authorList>
            <person name="Goeker M."/>
        </authorList>
    </citation>
    <scope>NUCLEOTIDE SEQUENCE [LARGE SCALE GENOMIC DNA]</scope>
    <source>
        <strain evidence="3 4">DSM 27471</strain>
    </source>
</reference>
<dbReference type="Proteomes" id="UP000544222">
    <property type="component" value="Unassembled WGS sequence"/>
</dbReference>
<dbReference type="Gene3D" id="3.40.50.1110">
    <property type="entry name" value="SGNH hydrolase"/>
    <property type="match status" value="2"/>
</dbReference>
<dbReference type="EC" id="3.1.1.53" evidence="3"/>
<gene>
    <name evidence="3" type="ORF">FHX64_002318</name>
</gene>
<dbReference type="InterPro" id="IPR005181">
    <property type="entry name" value="SASA"/>
</dbReference>
<dbReference type="InterPro" id="IPR039329">
    <property type="entry name" value="SIAE"/>
</dbReference>
<dbReference type="AlphaFoldDB" id="A0A7W5H2T4"/>
<protein>
    <submittedName>
        <fullName evidence="3">Sialate O-acetylesterase</fullName>
        <ecNumber evidence="3">3.1.1.53</ecNumber>
    </submittedName>
</protein>
<dbReference type="RefSeq" id="WP_183413904.1">
    <property type="nucleotide sequence ID" value="NZ_JACHYB010000002.1"/>
</dbReference>
<accession>A0A7W5H2T4</accession>
<organism evidence="3 4">
    <name type="scientific">Microbacter margulisiae</name>
    <dbReference type="NCBI Taxonomy" id="1350067"/>
    <lineage>
        <taxon>Bacteria</taxon>
        <taxon>Pseudomonadati</taxon>
        <taxon>Bacteroidota</taxon>
        <taxon>Bacteroidia</taxon>
        <taxon>Bacteroidales</taxon>
        <taxon>Porphyromonadaceae</taxon>
        <taxon>Microbacter</taxon>
    </lineage>
</organism>
<dbReference type="InterPro" id="IPR036514">
    <property type="entry name" value="SGNH_hydro_sf"/>
</dbReference>
<dbReference type="EMBL" id="JACHYB010000002">
    <property type="protein sequence ID" value="MBB3188120.1"/>
    <property type="molecule type" value="Genomic_DNA"/>
</dbReference>
<name>A0A7W5H2T4_9PORP</name>
<feature type="domain" description="Sialate O-acetylesterase" evidence="2">
    <location>
        <begin position="411"/>
        <end position="532"/>
    </location>
</feature>
<dbReference type="PANTHER" id="PTHR22901">
    <property type="entry name" value="SIALATE O-ACETYLESTERASE"/>
    <property type="match status" value="1"/>
</dbReference>
<sequence>MYTKNLCGLLIGVILCCLANPMYALVKLPRLVSNGMVLQRNTPLKIWGWADPQEKVTIRFHGFNRSTVSDANGDWQVTLPSMKAGGPFTMLIKGQNTIELSNILVGDVWLCAGQSNMEHTLGSFYWVYPTVIANAANPNIREFNVPETYNFIGPQKDFPSGNWEEANPKNVYNWSAVAYFFGKYLYAKYKVPVGLINSSLGGSPAEAWVSADALKTPFPRYYAEAQEFKNTALIREIEQKDFQRTKAWYTLLQQKDEGYKGISWYSPSLNTANWDTMAIPGYWAHTSLGMVNGSVWFRRTVDIPASMTGKPAKIILGRMVDADSVFINGEFVGTTGYQYPRRRYDIPAHLLKAGANVIVIRIISNAGEGGFVPDKQYAIVAGNTTVNLVGEWQYHLGAAMPPLMGQTFIRWKPVGLFNAMIAPLLSYRIKGAVWYQGESNTDRPVEYKKLLSTLISDWRAKWDEGNFPFLLVQLPNFMPPKKEPSNSDWALLRESQLDALSLPNTAMAVTIDIGEWNDIHPVDKKDVGKRLALAAEKIAYGDPVIYSGPLYKSMKIEGNKVVISFSHTGEGLMVKGSNEPGCFAVAGQDQHFVWAKAKIENDHVIVWNDTIQHPVAVRYAWADDPVGAKLYNKEGLPASPFRTDHW</sequence>
<dbReference type="InterPro" id="IPR008979">
    <property type="entry name" value="Galactose-bd-like_sf"/>
</dbReference>
<evidence type="ECO:0000256" key="1">
    <source>
        <dbReference type="ARBA" id="ARBA00022801"/>
    </source>
</evidence>
<proteinExistence type="predicted"/>
<dbReference type="GO" id="GO:0005975">
    <property type="term" value="P:carbohydrate metabolic process"/>
    <property type="evidence" value="ECO:0007669"/>
    <property type="project" value="InterPro"/>
</dbReference>
<evidence type="ECO:0000313" key="3">
    <source>
        <dbReference type="EMBL" id="MBB3188120.1"/>
    </source>
</evidence>
<dbReference type="GO" id="GO:0004553">
    <property type="term" value="F:hydrolase activity, hydrolyzing O-glycosyl compounds"/>
    <property type="evidence" value="ECO:0007669"/>
    <property type="project" value="InterPro"/>
</dbReference>
<dbReference type="SUPFAM" id="SSF49785">
    <property type="entry name" value="Galactose-binding domain-like"/>
    <property type="match status" value="1"/>
</dbReference>
<dbReference type="PANTHER" id="PTHR22901:SF0">
    <property type="entry name" value="SIALATE O-ACETYLESTERASE"/>
    <property type="match status" value="1"/>
</dbReference>
<dbReference type="Pfam" id="PF03629">
    <property type="entry name" value="SASA"/>
    <property type="match status" value="1"/>
</dbReference>
<keyword evidence="4" id="KW-1185">Reference proteome</keyword>
<evidence type="ECO:0000313" key="4">
    <source>
        <dbReference type="Proteomes" id="UP000544222"/>
    </source>
</evidence>
<keyword evidence="1 3" id="KW-0378">Hydrolase</keyword>
<evidence type="ECO:0000259" key="2">
    <source>
        <dbReference type="Pfam" id="PF03629"/>
    </source>
</evidence>
<dbReference type="GO" id="GO:0001681">
    <property type="term" value="F:sialate O-acetylesterase activity"/>
    <property type="evidence" value="ECO:0007669"/>
    <property type="project" value="UniProtKB-EC"/>
</dbReference>
<dbReference type="SUPFAM" id="SSF52266">
    <property type="entry name" value="SGNH hydrolase"/>
    <property type="match status" value="1"/>
</dbReference>
<comment type="caution">
    <text evidence="3">The sequence shown here is derived from an EMBL/GenBank/DDBJ whole genome shotgun (WGS) entry which is preliminary data.</text>
</comment>